<keyword evidence="6 7" id="KW-0472">Membrane</keyword>
<dbReference type="SMART" id="SM00382">
    <property type="entry name" value="AAA"/>
    <property type="match status" value="1"/>
</dbReference>
<evidence type="ECO:0000256" key="2">
    <source>
        <dbReference type="ARBA" id="ARBA00022692"/>
    </source>
</evidence>
<dbReference type="InterPro" id="IPR039421">
    <property type="entry name" value="Type_1_exporter"/>
</dbReference>
<dbReference type="SUPFAM" id="SSF90123">
    <property type="entry name" value="ABC transporter transmembrane region"/>
    <property type="match status" value="1"/>
</dbReference>
<dbReference type="Gene3D" id="3.90.70.10">
    <property type="entry name" value="Cysteine proteinases"/>
    <property type="match status" value="1"/>
</dbReference>
<organism evidence="10 11">
    <name type="scientific">Roseivivax marinus</name>
    <dbReference type="NCBI Taxonomy" id="1379903"/>
    <lineage>
        <taxon>Bacteria</taxon>
        <taxon>Pseudomonadati</taxon>
        <taxon>Pseudomonadota</taxon>
        <taxon>Alphaproteobacteria</taxon>
        <taxon>Rhodobacterales</taxon>
        <taxon>Roseobacteraceae</taxon>
        <taxon>Roseivivax</taxon>
    </lineage>
</organism>
<name>W4HM40_9RHOB</name>
<dbReference type="InterPro" id="IPR003593">
    <property type="entry name" value="AAA+_ATPase"/>
</dbReference>
<keyword evidence="4 10" id="KW-0067">ATP-binding</keyword>
<dbReference type="PATRIC" id="fig|1317118.6.peg.1132"/>
<evidence type="ECO:0000256" key="6">
    <source>
        <dbReference type="ARBA" id="ARBA00023136"/>
    </source>
</evidence>
<sequence length="727" mass="77298">MTAPAATAPTLHAIGGAETRAAPVRARHSSRAEARADLLRLFARLRGVEGPGADLLEALTRAAGANDSYDGPVLAAGLSAAGLTAEVRAVQQITEAPVLALMSSGQAVLVLEVDAGAIHIHDAEARGRRTAVPEDEFHAHFAGTIVTAEATLHRLAETHAARAGTRHWFWGEFLRFTRLFGEVALGSMVANLLAVAVALFSLQVYDRVIPHQSEATLWVLAGGAALALVLEGLLKAARAQLLDGAGRQIEVTVQARLMDRLLAMRSEAAARGPARLFSAMRDFGSVREFFTASTVGAVTDLPFLLIFLGLVWSIAGGLVWVLVAGGVLMVLPGLLLQGRMIRLTQDMQGAGVRQSRLLHEAVGELDTIKGARGEARFRRLWEELVAVQAWKSSDQRRLTAALTFWAQGVQQATYVCAVVAGTYLVFAGEFTVGAIIATGILTSRTLAPLTQLAGLLARWGNVRAALGALDEIAHAPQDRADGRSYLRRDRIEGRFDLRGVTYRYDDGPPVLDVQALAIRPGQRVALMGTNGSGKSTLLKLLSGLYAPDAGRLLIDGAEVGQIDPADLRRGIGMLGQEVRLFQGTLRENLNLSLLETDDARLLAALDFAGLGPFVSAHPKGLDLAIGDGGAGLSVGQRQSVGWARLWLQDPDVVLLDEPTAALDQTLEKTLISRLEGWLEGRTAVIATHRVPILSLASRTVILSAGRVAVDGPRDEVLAHLARAGGQG</sequence>
<feature type="transmembrane region" description="Helical" evidence="7">
    <location>
        <begin position="318"/>
        <end position="336"/>
    </location>
</feature>
<dbReference type="STRING" id="1379903.ATO8_05496"/>
<dbReference type="Gene3D" id="3.40.50.300">
    <property type="entry name" value="P-loop containing nucleotide triphosphate hydrolases"/>
    <property type="match status" value="1"/>
</dbReference>
<proteinExistence type="predicted"/>
<dbReference type="Pfam" id="PF00664">
    <property type="entry name" value="ABC_membrane"/>
    <property type="match status" value="1"/>
</dbReference>
<feature type="domain" description="ABC transmembrane type-1" evidence="9">
    <location>
        <begin position="183"/>
        <end position="461"/>
    </location>
</feature>
<feature type="domain" description="ABC transporter" evidence="8">
    <location>
        <begin position="495"/>
        <end position="727"/>
    </location>
</feature>
<evidence type="ECO:0000256" key="1">
    <source>
        <dbReference type="ARBA" id="ARBA00004651"/>
    </source>
</evidence>
<gene>
    <name evidence="10" type="ORF">ATO8_05496</name>
</gene>
<evidence type="ECO:0000256" key="4">
    <source>
        <dbReference type="ARBA" id="ARBA00022840"/>
    </source>
</evidence>
<feature type="transmembrane region" description="Helical" evidence="7">
    <location>
        <begin position="289"/>
        <end position="312"/>
    </location>
</feature>
<dbReference type="Pfam" id="PF00005">
    <property type="entry name" value="ABC_tran"/>
    <property type="match status" value="1"/>
</dbReference>
<evidence type="ECO:0000259" key="8">
    <source>
        <dbReference type="PROSITE" id="PS50893"/>
    </source>
</evidence>
<feature type="transmembrane region" description="Helical" evidence="7">
    <location>
        <begin position="217"/>
        <end position="234"/>
    </location>
</feature>
<dbReference type="PROSITE" id="PS50893">
    <property type="entry name" value="ABC_TRANSPORTER_2"/>
    <property type="match status" value="1"/>
</dbReference>
<keyword evidence="5 7" id="KW-1133">Transmembrane helix</keyword>
<evidence type="ECO:0000313" key="10">
    <source>
        <dbReference type="EMBL" id="ETW13458.1"/>
    </source>
</evidence>
<dbReference type="AlphaFoldDB" id="W4HM40"/>
<protein>
    <submittedName>
        <fullName evidence="10">ATP-binding/permease fusion ABC transporter</fullName>
    </submittedName>
</protein>
<dbReference type="PANTHER" id="PTHR43394:SF1">
    <property type="entry name" value="ATP-BINDING CASSETTE SUB-FAMILY B MEMBER 10, MITOCHONDRIAL"/>
    <property type="match status" value="1"/>
</dbReference>
<dbReference type="GO" id="GO:0016887">
    <property type="term" value="F:ATP hydrolysis activity"/>
    <property type="evidence" value="ECO:0007669"/>
    <property type="project" value="InterPro"/>
</dbReference>
<dbReference type="GO" id="GO:0005886">
    <property type="term" value="C:plasma membrane"/>
    <property type="evidence" value="ECO:0007669"/>
    <property type="project" value="UniProtKB-SubCell"/>
</dbReference>
<dbReference type="GO" id="GO:0005524">
    <property type="term" value="F:ATP binding"/>
    <property type="evidence" value="ECO:0007669"/>
    <property type="project" value="UniProtKB-KW"/>
</dbReference>
<keyword evidence="11" id="KW-1185">Reference proteome</keyword>
<dbReference type="PANTHER" id="PTHR43394">
    <property type="entry name" value="ATP-DEPENDENT PERMEASE MDL1, MITOCHONDRIAL"/>
    <property type="match status" value="1"/>
</dbReference>
<comment type="caution">
    <text evidence="10">The sequence shown here is derived from an EMBL/GenBank/DDBJ whole genome shotgun (WGS) entry which is preliminary data.</text>
</comment>
<evidence type="ECO:0000259" key="9">
    <source>
        <dbReference type="PROSITE" id="PS50929"/>
    </source>
</evidence>
<dbReference type="InterPro" id="IPR036640">
    <property type="entry name" value="ABC1_TM_sf"/>
</dbReference>
<dbReference type="InterPro" id="IPR011527">
    <property type="entry name" value="ABC1_TM_dom"/>
</dbReference>
<dbReference type="Proteomes" id="UP000019063">
    <property type="component" value="Unassembled WGS sequence"/>
</dbReference>
<dbReference type="InterPro" id="IPR003439">
    <property type="entry name" value="ABC_transporter-like_ATP-bd"/>
</dbReference>
<dbReference type="Gene3D" id="1.20.1560.10">
    <property type="entry name" value="ABC transporter type 1, transmembrane domain"/>
    <property type="match status" value="1"/>
</dbReference>
<evidence type="ECO:0000256" key="5">
    <source>
        <dbReference type="ARBA" id="ARBA00022989"/>
    </source>
</evidence>
<feature type="transmembrane region" description="Helical" evidence="7">
    <location>
        <begin position="183"/>
        <end position="205"/>
    </location>
</feature>
<accession>W4HM40</accession>
<evidence type="ECO:0000256" key="3">
    <source>
        <dbReference type="ARBA" id="ARBA00022741"/>
    </source>
</evidence>
<keyword evidence="2 7" id="KW-0812">Transmembrane</keyword>
<dbReference type="PROSITE" id="PS50929">
    <property type="entry name" value="ABC_TM1F"/>
    <property type="match status" value="1"/>
</dbReference>
<dbReference type="GO" id="GO:0015421">
    <property type="term" value="F:ABC-type oligopeptide transporter activity"/>
    <property type="evidence" value="ECO:0007669"/>
    <property type="project" value="TreeGrafter"/>
</dbReference>
<dbReference type="InterPro" id="IPR027417">
    <property type="entry name" value="P-loop_NTPase"/>
</dbReference>
<dbReference type="EMBL" id="AQQW01000003">
    <property type="protein sequence ID" value="ETW13458.1"/>
    <property type="molecule type" value="Genomic_DNA"/>
</dbReference>
<evidence type="ECO:0000256" key="7">
    <source>
        <dbReference type="SAM" id="Phobius"/>
    </source>
</evidence>
<reference evidence="10 11" key="1">
    <citation type="journal article" date="2014" name="Antonie Van Leeuwenhoek">
        <title>Roseivivax atlanticus sp. nov., isolated from surface seawater of the Atlantic Ocean.</title>
        <authorList>
            <person name="Li G."/>
            <person name="Lai Q."/>
            <person name="Liu X."/>
            <person name="Sun F."/>
            <person name="Shao Z."/>
        </authorList>
    </citation>
    <scope>NUCLEOTIDE SEQUENCE [LARGE SCALE GENOMIC DNA]</scope>
    <source>
        <strain evidence="10 11">22II-s10s</strain>
    </source>
</reference>
<keyword evidence="3" id="KW-0547">Nucleotide-binding</keyword>
<dbReference type="SUPFAM" id="SSF52540">
    <property type="entry name" value="P-loop containing nucleoside triphosphate hydrolases"/>
    <property type="match status" value="1"/>
</dbReference>
<dbReference type="RefSeq" id="WP_043842771.1">
    <property type="nucleotide sequence ID" value="NZ_AQQW01000003.1"/>
</dbReference>
<evidence type="ECO:0000313" key="11">
    <source>
        <dbReference type="Proteomes" id="UP000019063"/>
    </source>
</evidence>
<comment type="subcellular location">
    <subcellularLocation>
        <location evidence="1">Cell membrane</location>
        <topology evidence="1">Multi-pass membrane protein</topology>
    </subcellularLocation>
</comment>
<dbReference type="eggNOG" id="COG2274">
    <property type="taxonomic scope" value="Bacteria"/>
</dbReference>